<dbReference type="InterPro" id="IPR003772">
    <property type="entry name" value="YceD"/>
</dbReference>
<dbReference type="RefSeq" id="WP_306703224.1">
    <property type="nucleotide sequence ID" value="NZ_JAUJFI010000002.1"/>
</dbReference>
<feature type="compositionally biased region" description="Acidic residues" evidence="1">
    <location>
        <begin position="167"/>
        <end position="184"/>
    </location>
</feature>
<evidence type="ECO:0000313" key="3">
    <source>
        <dbReference type="Proteomes" id="UP001227317"/>
    </source>
</evidence>
<sequence>MRNTPPLSAGPAPEFSRVVRADAVHRDGELVETIEATEAERKALADRFELEGIGRLTATVRLRSVRGGQMVRVEGELDADVVQTCVVTLEPVPARLSDRFGALFAPESMVPGEEDEIEIDPNVAEEDIPEAMTNGRIDIGELTAQHLSLALDPYPHAEGIEFSGYSEGEEEEEGPDAAGDDAGADPEKPNPFAVLERLKRQN</sequence>
<protein>
    <submittedName>
        <fullName evidence="2">DUF177 domain-containing protein</fullName>
    </submittedName>
</protein>
<dbReference type="EMBL" id="JAUJFI010000002">
    <property type="protein sequence ID" value="MDQ2101234.1"/>
    <property type="molecule type" value="Genomic_DNA"/>
</dbReference>
<proteinExistence type="predicted"/>
<comment type="caution">
    <text evidence="2">The sequence shown here is derived from an EMBL/GenBank/DDBJ whole genome shotgun (WGS) entry which is preliminary data.</text>
</comment>
<evidence type="ECO:0000256" key="1">
    <source>
        <dbReference type="SAM" id="MobiDB-lite"/>
    </source>
</evidence>
<evidence type="ECO:0000313" key="2">
    <source>
        <dbReference type="EMBL" id="MDQ2101234.1"/>
    </source>
</evidence>
<reference evidence="2 3" key="1">
    <citation type="submission" date="2023-06" db="EMBL/GenBank/DDBJ databases">
        <title>Azospirillum isscasensis sp.nov, a bacterium isolated from rhizosphere soil of rice.</title>
        <authorList>
            <person name="Wang H."/>
        </authorList>
    </citation>
    <scope>NUCLEOTIDE SEQUENCE [LARGE SCALE GENOMIC DNA]</scope>
    <source>
        <strain evidence="2 3">C340-1</strain>
    </source>
</reference>
<name>A0ABU0WAM6_9PROT</name>
<gene>
    <name evidence="2" type="ORF">QSG27_00830</name>
</gene>
<keyword evidence="3" id="KW-1185">Reference proteome</keyword>
<dbReference type="Pfam" id="PF02620">
    <property type="entry name" value="YceD"/>
    <property type="match status" value="1"/>
</dbReference>
<dbReference type="Proteomes" id="UP001227317">
    <property type="component" value="Unassembled WGS sequence"/>
</dbReference>
<organism evidence="2 3">
    <name type="scientific">Azospirillum isscasi</name>
    <dbReference type="NCBI Taxonomy" id="3053926"/>
    <lineage>
        <taxon>Bacteria</taxon>
        <taxon>Pseudomonadati</taxon>
        <taxon>Pseudomonadota</taxon>
        <taxon>Alphaproteobacteria</taxon>
        <taxon>Rhodospirillales</taxon>
        <taxon>Azospirillaceae</taxon>
        <taxon>Azospirillum</taxon>
    </lineage>
</organism>
<feature type="region of interest" description="Disordered" evidence="1">
    <location>
        <begin position="158"/>
        <end position="202"/>
    </location>
</feature>
<accession>A0ABU0WAM6</accession>